<sequence>MRPDPDDDRSRFPWGTAGVVAGAATAGWTAAPWWASVPVPRAPHPLPGAAVPVTGPAARDADGDGVPDTLVIDGLDGPVLWTDLDGDGLADTASSTSGDGPLGVLTDRAGW</sequence>
<feature type="region of interest" description="Disordered" evidence="1">
    <location>
        <begin position="88"/>
        <end position="111"/>
    </location>
</feature>
<reference evidence="4 5" key="1">
    <citation type="submission" date="2024-03" db="EMBL/GenBank/DDBJ databases">
        <title>Draft genome sequence of Pseudonocardia nematodicida JCM 31783.</title>
        <authorList>
            <person name="Butdee W."/>
            <person name="Duangmal K."/>
        </authorList>
    </citation>
    <scope>NUCLEOTIDE SEQUENCE [LARGE SCALE GENOMIC DNA]</scope>
    <source>
        <strain evidence="4 5">JCM 31783</strain>
    </source>
</reference>
<evidence type="ECO:0000259" key="3">
    <source>
        <dbReference type="Pfam" id="PF20615"/>
    </source>
</evidence>
<keyword evidence="2" id="KW-1133">Transmembrane helix</keyword>
<accession>A0ABV1KL18</accession>
<dbReference type="EMBL" id="JBEDNQ010000019">
    <property type="protein sequence ID" value="MEQ3554946.1"/>
    <property type="molecule type" value="Genomic_DNA"/>
</dbReference>
<evidence type="ECO:0000313" key="5">
    <source>
        <dbReference type="Proteomes" id="UP001494902"/>
    </source>
</evidence>
<dbReference type="InterPro" id="IPR028994">
    <property type="entry name" value="Integrin_alpha_N"/>
</dbReference>
<protein>
    <submittedName>
        <fullName evidence="4">DUF6802 family protein</fullName>
    </submittedName>
</protein>
<dbReference type="Pfam" id="PF20615">
    <property type="entry name" value="DUF6802"/>
    <property type="match status" value="1"/>
</dbReference>
<evidence type="ECO:0000256" key="1">
    <source>
        <dbReference type="SAM" id="MobiDB-lite"/>
    </source>
</evidence>
<keyword evidence="2" id="KW-0812">Transmembrane</keyword>
<feature type="domain" description="DUF6802" evidence="3">
    <location>
        <begin position="50"/>
        <end position="100"/>
    </location>
</feature>
<dbReference type="RefSeq" id="WP_349302018.1">
    <property type="nucleotide sequence ID" value="NZ_JBEDNQ010000019.1"/>
</dbReference>
<organism evidence="4 5">
    <name type="scientific">Pseudonocardia nematodicida</name>
    <dbReference type="NCBI Taxonomy" id="1206997"/>
    <lineage>
        <taxon>Bacteria</taxon>
        <taxon>Bacillati</taxon>
        <taxon>Actinomycetota</taxon>
        <taxon>Actinomycetes</taxon>
        <taxon>Pseudonocardiales</taxon>
        <taxon>Pseudonocardiaceae</taxon>
        <taxon>Pseudonocardia</taxon>
    </lineage>
</organism>
<proteinExistence type="predicted"/>
<feature type="transmembrane region" description="Helical" evidence="2">
    <location>
        <begin position="12"/>
        <end position="35"/>
    </location>
</feature>
<dbReference type="Proteomes" id="UP001494902">
    <property type="component" value="Unassembled WGS sequence"/>
</dbReference>
<dbReference type="InterPro" id="IPR046543">
    <property type="entry name" value="DUF6802"/>
</dbReference>
<comment type="caution">
    <text evidence="4">The sequence shown here is derived from an EMBL/GenBank/DDBJ whole genome shotgun (WGS) entry which is preliminary data.</text>
</comment>
<gene>
    <name evidence="4" type="ORF">WIS52_31155</name>
</gene>
<keyword evidence="2" id="KW-0472">Membrane</keyword>
<dbReference type="SUPFAM" id="SSF69318">
    <property type="entry name" value="Integrin alpha N-terminal domain"/>
    <property type="match status" value="1"/>
</dbReference>
<evidence type="ECO:0000313" key="4">
    <source>
        <dbReference type="EMBL" id="MEQ3554946.1"/>
    </source>
</evidence>
<keyword evidence="5" id="KW-1185">Reference proteome</keyword>
<evidence type="ECO:0000256" key="2">
    <source>
        <dbReference type="SAM" id="Phobius"/>
    </source>
</evidence>
<name>A0ABV1KL18_9PSEU</name>